<dbReference type="InterPro" id="IPR032705">
    <property type="entry name" value="ORC4_C"/>
</dbReference>
<dbReference type="GO" id="GO:0006270">
    <property type="term" value="P:DNA replication initiation"/>
    <property type="evidence" value="ECO:0007669"/>
    <property type="project" value="TreeGrafter"/>
</dbReference>
<evidence type="ECO:0000256" key="3">
    <source>
        <dbReference type="ARBA" id="ARBA00019083"/>
    </source>
</evidence>
<dbReference type="PANTHER" id="PTHR12087">
    <property type="entry name" value="ORIGIN RECOGNITION COMPLEX SUBUNIT 4"/>
    <property type="match status" value="1"/>
</dbReference>
<evidence type="ECO:0000256" key="7">
    <source>
        <dbReference type="SAM" id="MobiDB-lite"/>
    </source>
</evidence>
<dbReference type="Proteomes" id="UP000530660">
    <property type="component" value="Unassembled WGS sequence"/>
</dbReference>
<dbReference type="InterPro" id="IPR041664">
    <property type="entry name" value="AAA_16"/>
</dbReference>
<dbReference type="SMART" id="SM00382">
    <property type="entry name" value="AAA"/>
    <property type="match status" value="1"/>
</dbReference>
<dbReference type="EMBL" id="VWRR01000001">
    <property type="protein sequence ID" value="KAF6005259.1"/>
    <property type="molecule type" value="Genomic_DNA"/>
</dbReference>
<organism evidence="9 10">
    <name type="scientific">Cyanidiococcus yangmingshanensis</name>
    <dbReference type="NCBI Taxonomy" id="2690220"/>
    <lineage>
        <taxon>Eukaryota</taxon>
        <taxon>Rhodophyta</taxon>
        <taxon>Bangiophyceae</taxon>
        <taxon>Cyanidiales</taxon>
        <taxon>Cyanidiaceae</taxon>
        <taxon>Cyanidiococcus</taxon>
    </lineage>
</organism>
<keyword evidence="4" id="KW-0235">DNA replication</keyword>
<proteinExistence type="inferred from homology"/>
<dbReference type="Pfam" id="PF13191">
    <property type="entry name" value="AAA_16"/>
    <property type="match status" value="1"/>
</dbReference>
<protein>
    <recommendedName>
        <fullName evidence="3">Origin recognition complex subunit 4</fullName>
    </recommendedName>
</protein>
<dbReference type="AlphaFoldDB" id="A0A7J7IRC3"/>
<dbReference type="Gene3D" id="3.40.50.300">
    <property type="entry name" value="P-loop containing nucleotide triphosphate hydrolases"/>
    <property type="match status" value="1"/>
</dbReference>
<feature type="domain" description="AAA+ ATPase" evidence="8">
    <location>
        <begin position="81"/>
        <end position="288"/>
    </location>
</feature>
<name>A0A7J7IRC3_9RHOD</name>
<comment type="subcellular location">
    <subcellularLocation>
        <location evidence="1">Nucleus</location>
    </subcellularLocation>
</comment>
<keyword evidence="6" id="KW-0539">Nucleus</keyword>
<dbReference type="InterPro" id="IPR027417">
    <property type="entry name" value="P-loop_NTPase"/>
</dbReference>
<dbReference type="PANTHER" id="PTHR12087:SF0">
    <property type="entry name" value="ORIGIN RECOGNITION COMPLEX SUBUNIT 4"/>
    <property type="match status" value="1"/>
</dbReference>
<sequence>MSRKRRRSVVVRKKTDEGTPTGVSAGDASPECFEAPTLRQLTGSVLETNLCFTPGLEMVCQELVNFLVAALGEDVTQRRRAPKSVLVSGPAGCGKSSVVWTALARYRRLQLGVRPVVLYLAGDLFADDDLNAYRSLAAQLHRESVRSIEMPWSDSTLMSQLAGSGGFKEAEVARNALPYDTASCIEQIVDNLQALLRIACDRATTPIEPAAGAGISGIVLVIDDFDRFARRTQHIRQQLLYSLFNMLVCDDAAPFVIVGITRRFDAVDLLEKRVRSRFSQVVLYAPPPESAKELQTHLIARLDAHQTSSALSRTKNLVPYVDMLQHALSDDAAVARQISELFHHCRMMRPYLCALTHTLAILSREETCDHAKASAVLLGTLPLYVLRRDIRQRLSSLTSTELALLVAHSRVAHRKEQQSASFLEVYDEYSLFVKSSAGIARQSQADSGFLAARRPLTAIDDGSLSARSCALSTSVALRIFERLMEAELLAVAENPSNVSSMKERIPFVQLFPNDVLREVVLKHPDASTSLQRWCKSWLE</sequence>
<dbReference type="InterPro" id="IPR003593">
    <property type="entry name" value="AAA+_ATPase"/>
</dbReference>
<dbReference type="Pfam" id="PF14629">
    <property type="entry name" value="ORC4_C"/>
    <property type="match status" value="1"/>
</dbReference>
<dbReference type="GO" id="GO:0005664">
    <property type="term" value="C:nuclear origin of replication recognition complex"/>
    <property type="evidence" value="ECO:0007669"/>
    <property type="project" value="TreeGrafter"/>
</dbReference>
<keyword evidence="5" id="KW-0238">DNA-binding</keyword>
<evidence type="ECO:0000256" key="6">
    <source>
        <dbReference type="ARBA" id="ARBA00023242"/>
    </source>
</evidence>
<keyword evidence="10" id="KW-1185">Reference proteome</keyword>
<evidence type="ECO:0000256" key="1">
    <source>
        <dbReference type="ARBA" id="ARBA00004123"/>
    </source>
</evidence>
<feature type="compositionally biased region" description="Basic residues" evidence="7">
    <location>
        <begin position="1"/>
        <end position="12"/>
    </location>
</feature>
<accession>A0A7J7IRC3</accession>
<comment type="similarity">
    <text evidence="2">Belongs to the ORC4 family.</text>
</comment>
<comment type="caution">
    <text evidence="9">The sequence shown here is derived from an EMBL/GenBank/DDBJ whole genome shotgun (WGS) entry which is preliminary data.</text>
</comment>
<feature type="region of interest" description="Disordered" evidence="7">
    <location>
        <begin position="1"/>
        <end position="27"/>
    </location>
</feature>
<evidence type="ECO:0000256" key="4">
    <source>
        <dbReference type="ARBA" id="ARBA00022705"/>
    </source>
</evidence>
<dbReference type="GO" id="GO:0003688">
    <property type="term" value="F:DNA replication origin binding"/>
    <property type="evidence" value="ECO:0007669"/>
    <property type="project" value="TreeGrafter"/>
</dbReference>
<evidence type="ECO:0000256" key="5">
    <source>
        <dbReference type="ARBA" id="ARBA00023125"/>
    </source>
</evidence>
<dbReference type="SUPFAM" id="SSF52540">
    <property type="entry name" value="P-loop containing nucleoside triphosphate hydrolases"/>
    <property type="match status" value="1"/>
</dbReference>
<gene>
    <name evidence="9" type="primary">ORC4</name>
    <name evidence="9" type="ORF">F1559_003585</name>
</gene>
<evidence type="ECO:0000313" key="10">
    <source>
        <dbReference type="Proteomes" id="UP000530660"/>
    </source>
</evidence>
<reference evidence="9 10" key="1">
    <citation type="journal article" date="2020" name="J. Phycol.">
        <title>Comparative genome analysis reveals Cyanidiococcus gen. nov., a new extremophilic red algal genus sister to Cyanidioschyzon (Cyanidioschyzonaceae, Rhodophyta).</title>
        <authorList>
            <person name="Liu S.-L."/>
            <person name="Chiang Y.-R."/>
            <person name="Yoon H.S."/>
            <person name="Fu H.-Y."/>
        </authorList>
    </citation>
    <scope>NUCLEOTIDE SEQUENCE [LARGE SCALE GENOMIC DNA]</scope>
    <source>
        <strain evidence="9 10">THAL066</strain>
    </source>
</reference>
<evidence type="ECO:0000259" key="8">
    <source>
        <dbReference type="SMART" id="SM00382"/>
    </source>
</evidence>
<dbReference type="InterPro" id="IPR016527">
    <property type="entry name" value="ORC4"/>
</dbReference>
<evidence type="ECO:0000256" key="2">
    <source>
        <dbReference type="ARBA" id="ARBA00005334"/>
    </source>
</evidence>
<evidence type="ECO:0000313" key="9">
    <source>
        <dbReference type="EMBL" id="KAF6005259.1"/>
    </source>
</evidence>
<dbReference type="OrthoDB" id="343623at2759"/>